<gene>
    <name evidence="5" type="primary">SEN1_2</name>
    <name evidence="5" type="ORF">HETSPECPRED_003601</name>
</gene>
<dbReference type="Pfam" id="PF13086">
    <property type="entry name" value="AAA_11"/>
    <property type="match status" value="1"/>
</dbReference>
<dbReference type="OrthoDB" id="6513042at2759"/>
<evidence type="ECO:0000256" key="2">
    <source>
        <dbReference type="SAM" id="MobiDB-lite"/>
    </source>
</evidence>
<dbReference type="SUPFAM" id="SSF52540">
    <property type="entry name" value="P-loop containing nucleoside triphosphate hydrolases"/>
    <property type="match status" value="1"/>
</dbReference>
<dbReference type="InterPro" id="IPR041679">
    <property type="entry name" value="DNA2/NAM7-like_C"/>
</dbReference>
<keyword evidence="1 5" id="KW-0547">Nucleotide-binding</keyword>
<dbReference type="InterPro" id="IPR041677">
    <property type="entry name" value="DNA2/NAM7_AAA_11"/>
</dbReference>
<feature type="compositionally biased region" description="Low complexity" evidence="2">
    <location>
        <begin position="68"/>
        <end position="87"/>
    </location>
</feature>
<feature type="region of interest" description="Disordered" evidence="2">
    <location>
        <begin position="1"/>
        <end position="118"/>
    </location>
</feature>
<dbReference type="GO" id="GO:0004386">
    <property type="term" value="F:helicase activity"/>
    <property type="evidence" value="ECO:0007669"/>
    <property type="project" value="UniProtKB-KW"/>
</dbReference>
<evidence type="ECO:0000256" key="1">
    <source>
        <dbReference type="ARBA" id="ARBA00022806"/>
    </source>
</evidence>
<evidence type="ECO:0000259" key="4">
    <source>
        <dbReference type="Pfam" id="PF13087"/>
    </source>
</evidence>
<organism evidence="5 6">
    <name type="scientific">Heterodermia speciosa</name>
    <dbReference type="NCBI Taxonomy" id="116794"/>
    <lineage>
        <taxon>Eukaryota</taxon>
        <taxon>Fungi</taxon>
        <taxon>Dikarya</taxon>
        <taxon>Ascomycota</taxon>
        <taxon>Pezizomycotina</taxon>
        <taxon>Lecanoromycetes</taxon>
        <taxon>OSLEUM clade</taxon>
        <taxon>Lecanoromycetidae</taxon>
        <taxon>Caliciales</taxon>
        <taxon>Physciaceae</taxon>
        <taxon>Heterodermia</taxon>
    </lineage>
</organism>
<dbReference type="Proteomes" id="UP000664521">
    <property type="component" value="Unassembled WGS sequence"/>
</dbReference>
<feature type="domain" description="DNA2/NAM7 helicase helicase" evidence="3">
    <location>
        <begin position="636"/>
        <end position="971"/>
    </location>
</feature>
<comment type="caution">
    <text evidence="5">The sequence shown here is derived from an EMBL/GenBank/DDBJ whole genome shotgun (WGS) entry which is preliminary data.</text>
</comment>
<evidence type="ECO:0000313" key="5">
    <source>
        <dbReference type="EMBL" id="CAF9917831.1"/>
    </source>
</evidence>
<feature type="compositionally biased region" description="Basic and acidic residues" evidence="2">
    <location>
        <begin position="101"/>
        <end position="118"/>
    </location>
</feature>
<evidence type="ECO:0000313" key="6">
    <source>
        <dbReference type="Proteomes" id="UP000664521"/>
    </source>
</evidence>
<feature type="compositionally biased region" description="Polar residues" evidence="2">
    <location>
        <begin position="1"/>
        <end position="23"/>
    </location>
</feature>
<dbReference type="PANTHER" id="PTHR10887:SF495">
    <property type="entry name" value="HELICASE SENATAXIN ISOFORM X1-RELATED"/>
    <property type="match status" value="1"/>
</dbReference>
<dbReference type="Pfam" id="PF13087">
    <property type="entry name" value="AAA_12"/>
    <property type="match status" value="1"/>
</dbReference>
<dbReference type="EMBL" id="CAJPDS010000020">
    <property type="protein sequence ID" value="CAF9917831.1"/>
    <property type="molecule type" value="Genomic_DNA"/>
</dbReference>
<feature type="domain" description="DNA2/NAM7 helicase-like C-terminal" evidence="4">
    <location>
        <begin position="993"/>
        <end position="1224"/>
    </location>
</feature>
<dbReference type="InterPro" id="IPR027417">
    <property type="entry name" value="P-loop_NTPase"/>
</dbReference>
<keyword evidence="1 5" id="KW-0347">Helicase</keyword>
<feature type="compositionally biased region" description="Basic and acidic residues" evidence="2">
    <location>
        <begin position="58"/>
        <end position="67"/>
    </location>
</feature>
<feature type="region of interest" description="Disordered" evidence="2">
    <location>
        <begin position="731"/>
        <end position="755"/>
    </location>
</feature>
<dbReference type="Gene3D" id="3.40.50.300">
    <property type="entry name" value="P-loop containing nucleotide triphosphate hydrolases"/>
    <property type="match status" value="2"/>
</dbReference>
<name>A0A8H3F224_9LECA</name>
<reference evidence="5" key="1">
    <citation type="submission" date="2021-03" db="EMBL/GenBank/DDBJ databases">
        <authorList>
            <person name="Tagirdzhanova G."/>
        </authorList>
    </citation>
    <scope>NUCLEOTIDE SEQUENCE</scope>
</reference>
<protein>
    <submittedName>
        <fullName evidence="5">DEAD-box type RNA helicase</fullName>
    </submittedName>
</protein>
<dbReference type="AlphaFoldDB" id="A0A8H3F224"/>
<dbReference type="InterPro" id="IPR047187">
    <property type="entry name" value="SF1_C_Upf1"/>
</dbReference>
<sequence length="1263" mass="142210">MSPNETPKPSSAEQSNRLTSLQDMSARIDSLQSIQPTAPAPAPANRQTTAEKFAILSARREANRARAEAAAAQQAQQAASAEDAAAAGTPKRPRSPSPETSQKRTRDAMDLDQPRTDAAKVTELTPIEKIRQINLRSLEFPANRPFRCAMSVEGQPIVGRLRGSKGYSINFSVDEGRYGLPHVQLVFKSNKPGMLDQQLAASSSNRDEFSITYYPGSKSMYGKETMIANFAYRQLLASRSLWDDMDNHMLETADSETDRAKMVRLVFKINSHELNGLVDGNVWLSECGLGIDVATNIANLIRGSYCISLWTFGTPGFMRALDSFRLALQARLPLLHQYYEPKLLAPVLDLDKTAPIGKVGNGMYVIYPKKVDEEGQEIRDELKRPVFDTTKLPIGYHSLPFVKDWANAEHFLIYNGLNVIRQYQFQRDQIAKSAFIDFKVFIKKMPGFRIGTENREQYSLRRHEITSSLLLYFRTPSTNSARETAPQEGTRVFIDFRENSMHRKSEERKHQWNGIVIRRDPEELKTTGCEFCVLASKPCSAWYQPAHDDLKYLPDGELQDASLKITLSHKPALRELEAVKSLCTSDDTQIQNLRDLLINKAKPNAKYHTVDITGGPNNDKKLQGLFLKRIADIRGLNKEQKQAFKAFENIPMGIHVVEGPPGTAKTTMIANTVWPCVEVGHRICCFTTTNTAADHLTTAIIDTCPKELKDKLVIRMNIAAVEDLMIKRSSQFDDETPDDKQLLQPSKNHQFNEPEDEDPLFAMEVEHITQAVMECDASFDQLFDELGRQNTAREEAFRLLREKADQGSKLNVPLATTLAYRIWEMEIQDHIADTKEYDAEYQERTQGLDPAAIVDAVSDVRSIEDRNRSGQFKKDRESYINQDGQISGVAKRMFKRLTKEMAIRVMDKVSILIVTANNAGRELAELGFKPTLLICEEGGRANIANFCVPLTTFTGWQACLISGNIKQLQPDILGPRFSEVSQNGKLSILGLLDHKGFPSHKLEVQYRMDPDIARFPNLRFYQGTLKDGHNTWQLNPTKLILRRVSQKILKIHASTFWVVDVQNGVSYREARGSSLLNYENAAAIHEHVNMLLGQGIQASQITILVYYRAQSKMLAQRLRRDTAGGTTERMYSKITTVDSFHGSSDIVILDMVVGGKEDSRRGKIQVQEMDDDLEEGEVEEANTEDLKTAEPRVFAKYTEYAKNCDRLNAACTRAKMGLIVFCHIKSMLATSKLTKDENGVQYEQSDLAALAKNAGDRRIIVRV</sequence>
<keyword evidence="1 5" id="KW-0378">Hydrolase</keyword>
<keyword evidence="6" id="KW-1185">Reference proteome</keyword>
<dbReference type="InterPro" id="IPR045055">
    <property type="entry name" value="DNA2/NAM7-like"/>
</dbReference>
<keyword evidence="1 5" id="KW-0067">ATP-binding</keyword>
<proteinExistence type="predicted"/>
<evidence type="ECO:0000259" key="3">
    <source>
        <dbReference type="Pfam" id="PF13086"/>
    </source>
</evidence>
<accession>A0A8H3F224</accession>
<dbReference type="PANTHER" id="PTHR10887">
    <property type="entry name" value="DNA2/NAM7 HELICASE FAMILY"/>
    <property type="match status" value="1"/>
</dbReference>
<dbReference type="CDD" id="cd18808">
    <property type="entry name" value="SF1_C_Upf1"/>
    <property type="match status" value="1"/>
</dbReference>